<gene>
    <name evidence="7" type="ORF">PNBC_15360</name>
</gene>
<keyword evidence="3 6" id="KW-1133">Transmembrane helix</keyword>
<evidence type="ECO:0000256" key="5">
    <source>
        <dbReference type="ARBA" id="ARBA00023600"/>
    </source>
</evidence>
<protein>
    <submittedName>
        <fullName evidence="7">Holin</fullName>
    </submittedName>
</protein>
<evidence type="ECO:0000256" key="4">
    <source>
        <dbReference type="ARBA" id="ARBA00023136"/>
    </source>
</evidence>
<evidence type="ECO:0000256" key="6">
    <source>
        <dbReference type="SAM" id="Phobius"/>
    </source>
</evidence>
<comment type="similarity">
    <text evidence="5">Belongs to the bacteriophage holin family. Cp-1 holin subfamily.</text>
</comment>
<dbReference type="Proteomes" id="UP000077134">
    <property type="component" value="Unassembled WGS sequence"/>
</dbReference>
<dbReference type="Pfam" id="PF05105">
    <property type="entry name" value="Phage_holin_4_1"/>
    <property type="match status" value="1"/>
</dbReference>
<dbReference type="AlphaFoldDB" id="A0A167C5Q0"/>
<evidence type="ECO:0000256" key="2">
    <source>
        <dbReference type="ARBA" id="ARBA00022692"/>
    </source>
</evidence>
<dbReference type="InterPro" id="IPR006480">
    <property type="entry name" value="Phage_holin_4_1"/>
</dbReference>
<dbReference type="KEGG" id="pcx:LPB68_04890"/>
<keyword evidence="4 6" id="KW-0472">Membrane</keyword>
<keyword evidence="2 6" id="KW-0812">Transmembrane</keyword>
<evidence type="ECO:0000256" key="1">
    <source>
        <dbReference type="ARBA" id="ARBA00004141"/>
    </source>
</evidence>
<dbReference type="EMBL" id="LSFN01000032">
    <property type="protein sequence ID" value="OAB72809.1"/>
    <property type="molecule type" value="Genomic_DNA"/>
</dbReference>
<accession>A0A167C5Q0</accession>
<feature type="transmembrane region" description="Helical" evidence="6">
    <location>
        <begin position="55"/>
        <end position="75"/>
    </location>
</feature>
<name>A0A167C5Q0_9BACL</name>
<dbReference type="GO" id="GO:0016020">
    <property type="term" value="C:membrane"/>
    <property type="evidence" value="ECO:0007669"/>
    <property type="project" value="UniProtKB-SubCell"/>
</dbReference>
<evidence type="ECO:0000313" key="8">
    <source>
        <dbReference type="Proteomes" id="UP000077134"/>
    </source>
</evidence>
<dbReference type="OrthoDB" id="88184at2"/>
<dbReference type="STRING" id="1763538.LPB68_04890"/>
<comment type="subcellular location">
    <subcellularLocation>
        <location evidence="1">Membrane</location>
        <topology evidence="1">Multi-pass membrane protein</topology>
    </subcellularLocation>
</comment>
<comment type="caution">
    <text evidence="7">The sequence shown here is derived from an EMBL/GenBank/DDBJ whole genome shotgun (WGS) entry which is preliminary data.</text>
</comment>
<keyword evidence="8" id="KW-1185">Reference proteome</keyword>
<organism evidence="7 8">
    <name type="scientific">Paenibacillus crassostreae</name>
    <dbReference type="NCBI Taxonomy" id="1763538"/>
    <lineage>
        <taxon>Bacteria</taxon>
        <taxon>Bacillati</taxon>
        <taxon>Bacillota</taxon>
        <taxon>Bacilli</taxon>
        <taxon>Bacillales</taxon>
        <taxon>Paenibacillaceae</taxon>
        <taxon>Paenibacillus</taxon>
    </lineage>
</organism>
<reference evidence="7 8" key="1">
    <citation type="submission" date="2016-02" db="EMBL/GenBank/DDBJ databases">
        <title>Paenibacillus sp. LPB0068, isolated from Crassostrea gigas.</title>
        <authorList>
            <person name="Shin S.-K."/>
            <person name="Yi H."/>
        </authorList>
    </citation>
    <scope>NUCLEOTIDE SEQUENCE [LARGE SCALE GENOMIC DNA]</scope>
    <source>
        <strain evidence="7 8">LPB0068</strain>
    </source>
</reference>
<feature type="transmembrane region" description="Helical" evidence="6">
    <location>
        <begin position="7"/>
        <end position="35"/>
    </location>
</feature>
<dbReference type="NCBIfam" id="TIGR01593">
    <property type="entry name" value="holin_tox_secr"/>
    <property type="match status" value="1"/>
</dbReference>
<evidence type="ECO:0000256" key="3">
    <source>
        <dbReference type="ARBA" id="ARBA00022989"/>
    </source>
</evidence>
<proteinExistence type="inferred from homology"/>
<sequence>MDNFLKAVIPVASVVASFFFGGWSALLTILLVFVVLDYITGVAAAAKEGKLKSNIGLWGIARKMVIFAIVAVAHLTDQALGGSHLFRDAAIFFYLANELLSLIENAGRLDAPIPPGLKQAVEVLKGKSGDKGVGQ</sequence>
<evidence type="ECO:0000313" key="7">
    <source>
        <dbReference type="EMBL" id="OAB72809.1"/>
    </source>
</evidence>
<dbReference type="RefSeq" id="WP_068659647.1">
    <property type="nucleotide sequence ID" value="NZ_CP017770.1"/>
</dbReference>